<sequence length="479" mass="51457">MFVLSVPRSSHESMSVWRNMLFVRVHQPHLPPCSLVCSLSWVWILIHGYAVDPVARNRSYILGTFRDTVELTTPRCLATGLHRRRRFTRPTALLSLSFPLTSFKLPLAATPPRASVHAPPPPAMAAAAVTSPSPDPFTFHCPAAPSVAPEADGDEFEFHVVPAALSAADELFSGGKLVPLLRPAPASAPCSPPPCLEEVVEPASEPTSPRAPRCAGRRWRDLLHLLSSSKKAKDGNKCGDGCLKLRDTHFRPLLSRDSSSSSSASSVDSRSKHAHGRPPPPSSCSPLRTRSAPVASLLHLMSRTTRSAADKIVSAAAADASLMHLNKRQEETAYAAAHPLLTRASSSSSSASSSDSGRNPRAAVGPWRPRGPSHRRPAVAAESPRVSASGRVVFRGLERCSSTPASAGIGGARRPRPRGMERSYSANVRVDPVINVFGFGLLFMPSSPAKERKSDKEKDGAGRRSRPEKLAMVLRDPQD</sequence>
<protein>
    <submittedName>
        <fullName evidence="2">Uncharacterized protein</fullName>
    </submittedName>
</protein>
<feature type="compositionally biased region" description="Basic and acidic residues" evidence="1">
    <location>
        <begin position="449"/>
        <end position="469"/>
    </location>
</feature>
<feature type="region of interest" description="Disordered" evidence="1">
    <location>
        <begin position="253"/>
        <end position="289"/>
    </location>
</feature>
<dbReference type="Proteomes" id="UP000636709">
    <property type="component" value="Unassembled WGS sequence"/>
</dbReference>
<organism evidence="2 3">
    <name type="scientific">Digitaria exilis</name>
    <dbReference type="NCBI Taxonomy" id="1010633"/>
    <lineage>
        <taxon>Eukaryota</taxon>
        <taxon>Viridiplantae</taxon>
        <taxon>Streptophyta</taxon>
        <taxon>Embryophyta</taxon>
        <taxon>Tracheophyta</taxon>
        <taxon>Spermatophyta</taxon>
        <taxon>Magnoliopsida</taxon>
        <taxon>Liliopsida</taxon>
        <taxon>Poales</taxon>
        <taxon>Poaceae</taxon>
        <taxon>PACMAD clade</taxon>
        <taxon>Panicoideae</taxon>
        <taxon>Panicodae</taxon>
        <taxon>Paniceae</taxon>
        <taxon>Anthephorinae</taxon>
        <taxon>Digitaria</taxon>
    </lineage>
</organism>
<gene>
    <name evidence="2" type="ORF">HU200_063442</name>
</gene>
<feature type="region of interest" description="Disordered" evidence="1">
    <location>
        <begin position="345"/>
        <end position="385"/>
    </location>
</feature>
<accession>A0A835A1C3</accession>
<feature type="region of interest" description="Disordered" evidence="1">
    <location>
        <begin position="445"/>
        <end position="479"/>
    </location>
</feature>
<name>A0A835A1C3_9POAL</name>
<feature type="compositionally biased region" description="Low complexity" evidence="1">
    <location>
        <begin position="255"/>
        <end position="268"/>
    </location>
</feature>
<comment type="caution">
    <text evidence="2">The sequence shown here is derived from an EMBL/GenBank/DDBJ whole genome shotgun (WGS) entry which is preliminary data.</text>
</comment>
<keyword evidence="3" id="KW-1185">Reference proteome</keyword>
<dbReference type="OrthoDB" id="689767at2759"/>
<evidence type="ECO:0000313" key="3">
    <source>
        <dbReference type="Proteomes" id="UP000636709"/>
    </source>
</evidence>
<proteinExistence type="predicted"/>
<reference evidence="2" key="1">
    <citation type="submission" date="2020-07" db="EMBL/GenBank/DDBJ databases">
        <title>Genome sequence and genetic diversity analysis of an under-domesticated orphan crop, white fonio (Digitaria exilis).</title>
        <authorList>
            <person name="Bennetzen J.L."/>
            <person name="Chen S."/>
            <person name="Ma X."/>
            <person name="Wang X."/>
            <person name="Yssel A.E.J."/>
            <person name="Chaluvadi S.R."/>
            <person name="Johnson M."/>
            <person name="Gangashetty P."/>
            <person name="Hamidou F."/>
            <person name="Sanogo M.D."/>
            <person name="Zwaenepoel A."/>
            <person name="Wallace J."/>
            <person name="Van De Peer Y."/>
            <person name="Van Deynze A."/>
        </authorList>
    </citation>
    <scope>NUCLEOTIDE SEQUENCE</scope>
    <source>
        <tissue evidence="2">Leaves</tissue>
    </source>
</reference>
<evidence type="ECO:0000256" key="1">
    <source>
        <dbReference type="SAM" id="MobiDB-lite"/>
    </source>
</evidence>
<feature type="compositionally biased region" description="Low complexity" evidence="1">
    <location>
        <begin position="345"/>
        <end position="356"/>
    </location>
</feature>
<evidence type="ECO:0000313" key="2">
    <source>
        <dbReference type="EMBL" id="KAF8651199.1"/>
    </source>
</evidence>
<dbReference type="EMBL" id="JACEFO010002685">
    <property type="protein sequence ID" value="KAF8651199.1"/>
    <property type="molecule type" value="Genomic_DNA"/>
</dbReference>
<dbReference type="PANTHER" id="PTHR31722:SF54">
    <property type="entry name" value="OS04G0618950 PROTEIN"/>
    <property type="match status" value="1"/>
</dbReference>
<dbReference type="PANTHER" id="PTHR31722">
    <property type="entry name" value="OS06G0675200 PROTEIN"/>
    <property type="match status" value="1"/>
</dbReference>
<dbReference type="AlphaFoldDB" id="A0A835A1C3"/>